<dbReference type="InterPro" id="IPR000626">
    <property type="entry name" value="Ubiquitin-like_dom"/>
</dbReference>
<dbReference type="PROSITE" id="PS50053">
    <property type="entry name" value="UBIQUITIN_2"/>
    <property type="match status" value="1"/>
</dbReference>
<evidence type="ECO:0000259" key="1">
    <source>
        <dbReference type="PROSITE" id="PS50053"/>
    </source>
</evidence>
<feature type="domain" description="Ubiquitin-like" evidence="1">
    <location>
        <begin position="68"/>
        <end position="102"/>
    </location>
</feature>
<accession>A0A9N8ZL34</accession>
<dbReference type="Proteomes" id="UP000789405">
    <property type="component" value="Unassembled WGS sequence"/>
</dbReference>
<dbReference type="SUPFAM" id="SSF54236">
    <property type="entry name" value="Ubiquitin-like"/>
    <property type="match status" value="1"/>
</dbReference>
<comment type="caution">
    <text evidence="2">The sequence shown here is derived from an EMBL/GenBank/DDBJ whole genome shotgun (WGS) entry which is preliminary data.</text>
</comment>
<dbReference type="AlphaFoldDB" id="A0A9N8ZL34"/>
<organism evidence="2 3">
    <name type="scientific">Dentiscutata erythropus</name>
    <dbReference type="NCBI Taxonomy" id="1348616"/>
    <lineage>
        <taxon>Eukaryota</taxon>
        <taxon>Fungi</taxon>
        <taxon>Fungi incertae sedis</taxon>
        <taxon>Mucoromycota</taxon>
        <taxon>Glomeromycotina</taxon>
        <taxon>Glomeromycetes</taxon>
        <taxon>Diversisporales</taxon>
        <taxon>Gigasporaceae</taxon>
        <taxon>Dentiscutata</taxon>
    </lineage>
</organism>
<keyword evidence="3" id="KW-1185">Reference proteome</keyword>
<evidence type="ECO:0000313" key="3">
    <source>
        <dbReference type="Proteomes" id="UP000789405"/>
    </source>
</evidence>
<gene>
    <name evidence="2" type="ORF">DERYTH_LOCUS2809</name>
</gene>
<protein>
    <submittedName>
        <fullName evidence="2">23892_t:CDS:1</fullName>
    </submittedName>
</protein>
<dbReference type="Gene3D" id="3.10.20.90">
    <property type="entry name" value="Phosphatidylinositol 3-kinase Catalytic Subunit, Chain A, domain 1"/>
    <property type="match status" value="1"/>
</dbReference>
<sequence length="113" mass="13417">MKAEKLALAKLLIEEKEIEKCEIIKTKKSKKRELIEKLKKEPGFDFFCNFFNWSNIFENFYWKNHNSTISGSDTIYALKEMIQDKEPGFPDQRRLIYAGKLFWMTIVSLQITA</sequence>
<name>A0A9N8ZL34_9GLOM</name>
<dbReference type="EMBL" id="CAJVPY010000928">
    <property type="protein sequence ID" value="CAG8499162.1"/>
    <property type="molecule type" value="Genomic_DNA"/>
</dbReference>
<reference evidence="2" key="1">
    <citation type="submission" date="2021-06" db="EMBL/GenBank/DDBJ databases">
        <authorList>
            <person name="Kallberg Y."/>
            <person name="Tangrot J."/>
            <person name="Rosling A."/>
        </authorList>
    </citation>
    <scope>NUCLEOTIDE SEQUENCE</scope>
    <source>
        <strain evidence="2">MA453B</strain>
    </source>
</reference>
<dbReference type="InterPro" id="IPR029071">
    <property type="entry name" value="Ubiquitin-like_domsf"/>
</dbReference>
<evidence type="ECO:0000313" key="2">
    <source>
        <dbReference type="EMBL" id="CAG8499162.1"/>
    </source>
</evidence>
<proteinExistence type="predicted"/>